<comment type="caution">
    <text evidence="4">The sequence shown here is derived from an EMBL/GenBank/DDBJ whole genome shotgun (WGS) entry which is preliminary data.</text>
</comment>
<keyword evidence="5" id="KW-1185">Reference proteome</keyword>
<evidence type="ECO:0000313" key="5">
    <source>
        <dbReference type="Proteomes" id="UP000275048"/>
    </source>
</evidence>
<keyword evidence="4" id="KW-0378">Hydrolase</keyword>
<evidence type="ECO:0000256" key="2">
    <source>
        <dbReference type="SAM" id="Phobius"/>
    </source>
</evidence>
<dbReference type="PANTHER" id="PTHR30383">
    <property type="entry name" value="THIOESTERASE 1/PROTEASE 1/LYSOPHOSPHOLIPASE L1"/>
    <property type="match status" value="1"/>
</dbReference>
<keyword evidence="2" id="KW-0472">Membrane</keyword>
<dbReference type="PANTHER" id="PTHR30383:SF5">
    <property type="entry name" value="SGNH HYDROLASE-TYPE ESTERASE DOMAIN-CONTAINING PROTEIN"/>
    <property type="match status" value="1"/>
</dbReference>
<dbReference type="CDD" id="cd00229">
    <property type="entry name" value="SGNH_hydrolase"/>
    <property type="match status" value="1"/>
</dbReference>
<dbReference type="InterPro" id="IPR036514">
    <property type="entry name" value="SGNH_hydro_sf"/>
</dbReference>
<protein>
    <submittedName>
        <fullName evidence="4">SGNH/GDSL hydrolase family protein</fullName>
    </submittedName>
</protein>
<dbReference type="InterPro" id="IPR013830">
    <property type="entry name" value="SGNH_hydro"/>
</dbReference>
<accession>A0A3M8A9K1</accession>
<name>A0A3M8A9K1_9MICO</name>
<feature type="transmembrane region" description="Helical" evidence="2">
    <location>
        <begin position="6"/>
        <end position="29"/>
    </location>
</feature>
<dbReference type="GO" id="GO:0004622">
    <property type="term" value="F:phosphatidylcholine lysophospholipase activity"/>
    <property type="evidence" value="ECO:0007669"/>
    <property type="project" value="TreeGrafter"/>
</dbReference>
<evidence type="ECO:0000259" key="3">
    <source>
        <dbReference type="Pfam" id="PF13472"/>
    </source>
</evidence>
<keyword evidence="2" id="KW-0812">Transmembrane</keyword>
<dbReference type="OrthoDB" id="3288625at2"/>
<feature type="compositionally biased region" description="Low complexity" evidence="1">
    <location>
        <begin position="269"/>
        <end position="283"/>
    </location>
</feature>
<dbReference type="Proteomes" id="UP000275048">
    <property type="component" value="Unassembled WGS sequence"/>
</dbReference>
<evidence type="ECO:0000313" key="4">
    <source>
        <dbReference type="EMBL" id="RNB47920.1"/>
    </source>
</evidence>
<dbReference type="InterPro" id="IPR051532">
    <property type="entry name" value="Ester_Hydrolysis_Enzymes"/>
</dbReference>
<dbReference type="Pfam" id="PF13472">
    <property type="entry name" value="Lipase_GDSL_2"/>
    <property type="match status" value="1"/>
</dbReference>
<sequence>MAEERPGAASALISLAVVGGVIGGIVLAARAGYRRLRARLATNAAIVNETLPVHSKWWRDHARQPGEVLYVAMGDSAAQGIGASRPDHSYVGVLARDIRDVTGRSVRVVNLSVSGATVELAVRDQLPKFVKYRPDVVTVAIGANNIRHWDPEAFERGIRELFAALPSHALVANLPYFHFPHNERKVLHANRIVRAVADEHGLAVVPLHTVTRVQGVRAIVSQFAIDFFHPNDHGYRVWAQAFRPSLVADLVARFPADATAPAPVDETPDASATPPTGATPHTAVESSAQADARAEVPAAGGGQPA</sequence>
<feature type="region of interest" description="Disordered" evidence="1">
    <location>
        <begin position="259"/>
        <end position="305"/>
    </location>
</feature>
<keyword evidence="2" id="KW-1133">Transmembrane helix</keyword>
<feature type="domain" description="SGNH hydrolase-type esterase" evidence="3">
    <location>
        <begin position="72"/>
        <end position="237"/>
    </location>
</feature>
<dbReference type="EMBL" id="RHHB01000022">
    <property type="protein sequence ID" value="RNB47920.1"/>
    <property type="molecule type" value="Genomic_DNA"/>
</dbReference>
<gene>
    <name evidence="4" type="ORF">EDM22_11635</name>
</gene>
<dbReference type="Gene3D" id="3.40.50.1110">
    <property type="entry name" value="SGNH hydrolase"/>
    <property type="match status" value="1"/>
</dbReference>
<dbReference type="SUPFAM" id="SSF52266">
    <property type="entry name" value="SGNH hydrolase"/>
    <property type="match status" value="1"/>
</dbReference>
<evidence type="ECO:0000256" key="1">
    <source>
        <dbReference type="SAM" id="MobiDB-lite"/>
    </source>
</evidence>
<proteinExistence type="predicted"/>
<organism evidence="4 5">
    <name type="scientific">Agromyces tardus</name>
    <dbReference type="NCBI Taxonomy" id="2583849"/>
    <lineage>
        <taxon>Bacteria</taxon>
        <taxon>Bacillati</taxon>
        <taxon>Actinomycetota</taxon>
        <taxon>Actinomycetes</taxon>
        <taxon>Micrococcales</taxon>
        <taxon>Microbacteriaceae</taxon>
        <taxon>Agromyces</taxon>
    </lineage>
</organism>
<dbReference type="RefSeq" id="WP_122937224.1">
    <property type="nucleotide sequence ID" value="NZ_JBHSNT010000014.1"/>
</dbReference>
<dbReference type="AlphaFoldDB" id="A0A3M8A9K1"/>
<reference evidence="4 5" key="1">
    <citation type="submission" date="2018-10" db="EMBL/GenBank/DDBJ databases">
        <title>Isolation, diversity and antibacterial activity of antinobacteria from the wheat rhizosphere soil.</title>
        <authorList>
            <person name="Sun T."/>
        </authorList>
    </citation>
    <scope>NUCLEOTIDE SEQUENCE [LARGE SCALE GENOMIC DNA]</scope>
    <source>
        <strain evidence="4 5">SJ-23</strain>
    </source>
</reference>